<dbReference type="InterPro" id="IPR046475">
    <property type="entry name" value="DUF6796"/>
</dbReference>
<dbReference type="Pfam" id="PF20599">
    <property type="entry name" value="DUF6796"/>
    <property type="match status" value="1"/>
</dbReference>
<protein>
    <submittedName>
        <fullName evidence="2">Uncharacterized protein</fullName>
    </submittedName>
</protein>
<keyword evidence="1" id="KW-0812">Transmembrane</keyword>
<sequence length="226" mass="25351">MPGTTKLNRFMGISAIIAAVLLTAADYLLEFHKEYGVSSSIVETAWLEMPPWRFTVSMYFCMFAIPFYLMGFWLVYKAVSKTNKTLGILIFILFSFGTVMGSPFIHGVMSINPFIYRFGMQNGLRHEALVGFIEGTLTKTILPVFLVHYLVTWVIAPLLLFIHIIGGKSVFKRWTALLNPLAFLLVGVVGLLVYPKLFVYLAPGSINKGNVAMFALATATMWNEEK</sequence>
<feature type="transmembrane region" description="Helical" evidence="1">
    <location>
        <begin position="56"/>
        <end position="76"/>
    </location>
</feature>
<evidence type="ECO:0000313" key="3">
    <source>
        <dbReference type="Proteomes" id="UP000829708"/>
    </source>
</evidence>
<name>A0ABY4DBS4_9SPIR</name>
<keyword evidence="1" id="KW-0472">Membrane</keyword>
<evidence type="ECO:0000313" key="2">
    <source>
        <dbReference type="EMBL" id="UOM51494.1"/>
    </source>
</evidence>
<dbReference type="RefSeq" id="WP_244772874.1">
    <property type="nucleotide sequence ID" value="NZ_CP094929.1"/>
</dbReference>
<feature type="transmembrane region" description="Helical" evidence="1">
    <location>
        <begin position="88"/>
        <end position="109"/>
    </location>
</feature>
<dbReference type="EMBL" id="CP094929">
    <property type="protein sequence ID" value="UOM51494.1"/>
    <property type="molecule type" value="Genomic_DNA"/>
</dbReference>
<keyword evidence="3" id="KW-1185">Reference proteome</keyword>
<feature type="transmembrane region" description="Helical" evidence="1">
    <location>
        <begin position="7"/>
        <end position="29"/>
    </location>
</feature>
<keyword evidence="1" id="KW-1133">Transmembrane helix</keyword>
<feature type="transmembrane region" description="Helical" evidence="1">
    <location>
        <begin position="141"/>
        <end position="162"/>
    </location>
</feature>
<gene>
    <name evidence="2" type="ORF">MUG09_01745</name>
</gene>
<dbReference type="Proteomes" id="UP000829708">
    <property type="component" value="Chromosome"/>
</dbReference>
<accession>A0ABY4DBS4</accession>
<feature type="transmembrane region" description="Helical" evidence="1">
    <location>
        <begin position="174"/>
        <end position="194"/>
    </location>
</feature>
<proteinExistence type="predicted"/>
<reference evidence="3" key="1">
    <citation type="journal article" date="2024" name="J Bioinform Genom">
        <title>Complete genome sequence of the type strain bacterium Sphaerochaeta associata GLS2t (VKM B-2742)t.</title>
        <authorList>
            <person name="Troshina O.Y."/>
            <person name="Tepeeva A.N."/>
            <person name="Arzamasceva V.O."/>
            <person name="Whitman W.B."/>
            <person name="Varghese N."/>
            <person name="Shapiro N."/>
            <person name="Woyke T."/>
            <person name="Kripides N.C."/>
            <person name="Vasilenko O.V."/>
        </authorList>
    </citation>
    <scope>NUCLEOTIDE SEQUENCE [LARGE SCALE GENOMIC DNA]</scope>
    <source>
        <strain evidence="3">GLS2T</strain>
    </source>
</reference>
<organism evidence="2 3">
    <name type="scientific">Sphaerochaeta associata</name>
    <dbReference type="NCBI Taxonomy" id="1129264"/>
    <lineage>
        <taxon>Bacteria</taxon>
        <taxon>Pseudomonadati</taxon>
        <taxon>Spirochaetota</taxon>
        <taxon>Spirochaetia</taxon>
        <taxon>Spirochaetales</taxon>
        <taxon>Sphaerochaetaceae</taxon>
        <taxon>Sphaerochaeta</taxon>
    </lineage>
</organism>
<evidence type="ECO:0000256" key="1">
    <source>
        <dbReference type="SAM" id="Phobius"/>
    </source>
</evidence>